<gene>
    <name evidence="1" type="ORF">Y013_24915</name>
</gene>
<geneLocation type="plasmid" evidence="2">
    <name>1</name>
</geneLocation>
<dbReference type="EMBL" id="CP006997">
    <property type="protein sequence ID" value="AHD24240.1"/>
    <property type="molecule type" value="Genomic_DNA"/>
</dbReference>
<evidence type="ECO:0000313" key="1">
    <source>
        <dbReference type="EMBL" id="AHD24240.1"/>
    </source>
</evidence>
<name>V9XQG2_9NOCA</name>
<proteinExistence type="predicted"/>
<evidence type="ECO:0000313" key="2">
    <source>
        <dbReference type="Proteomes" id="UP000018781"/>
    </source>
</evidence>
<dbReference type="AlphaFoldDB" id="V9XQG2"/>
<sequence>MGVEAGGGFTFGGVEFLAADEFDAEVECFECASAAFELVDR</sequence>
<dbReference type="KEGG" id="rpy:Y013_24915"/>
<protein>
    <submittedName>
        <fullName evidence="1">Uncharacterized protein</fullName>
    </submittedName>
</protein>
<organism evidence="1 2">
    <name type="scientific">Rhodococcus pyridinivorans SB3094</name>
    <dbReference type="NCBI Taxonomy" id="1435356"/>
    <lineage>
        <taxon>Bacteria</taxon>
        <taxon>Bacillati</taxon>
        <taxon>Actinomycetota</taxon>
        <taxon>Actinomycetes</taxon>
        <taxon>Mycobacteriales</taxon>
        <taxon>Nocardiaceae</taxon>
        <taxon>Rhodococcus</taxon>
    </lineage>
</organism>
<dbReference type="HOGENOM" id="CLU_3275865_0_0_11"/>
<keyword evidence="1" id="KW-0614">Plasmid</keyword>
<dbReference type="Proteomes" id="UP000018781">
    <property type="component" value="Plasmid unnamed"/>
</dbReference>
<accession>V9XQG2</accession>
<reference evidence="1 2" key="1">
    <citation type="journal article" date="2014" name="Genome Announc.">
        <title>Complete Genome of Rhodococcus pyridinivorans SB3094, a Methyl-Ethyl-Ketone-Degrading Bacterium Used for Bioaugmentation.</title>
        <authorList>
            <person name="Dueholm M.S."/>
            <person name="Albertsen M."/>
            <person name="D'Imperio S."/>
            <person name="Tale V.P."/>
            <person name="Lewis D."/>
            <person name="Nielsen P.H."/>
            <person name="Nielsen J.L."/>
        </authorList>
    </citation>
    <scope>NUCLEOTIDE SEQUENCE [LARGE SCALE GENOMIC DNA]</scope>
    <source>
        <strain evidence="2">SB3094</strain>
        <plasmid evidence="2">1</plasmid>
    </source>
</reference>